<name>A0A8C0VUF0_CASCN</name>
<dbReference type="Pfam" id="PF23244">
    <property type="entry name" value="VWF"/>
    <property type="match status" value="1"/>
</dbReference>
<dbReference type="GO" id="GO:0030154">
    <property type="term" value="P:cell differentiation"/>
    <property type="evidence" value="ECO:0007669"/>
    <property type="project" value="TreeGrafter"/>
</dbReference>
<dbReference type="PANTHER" id="PTHR10913:SF13">
    <property type="entry name" value="FOLLISTATIN-RELATED PROTEIN 1"/>
    <property type="match status" value="1"/>
</dbReference>
<evidence type="ECO:0000313" key="4">
    <source>
        <dbReference type="Ensembl" id="ENSCCNP00000000266.1"/>
    </source>
</evidence>
<evidence type="ECO:0000256" key="2">
    <source>
        <dbReference type="SAM" id="MobiDB-lite"/>
    </source>
</evidence>
<dbReference type="InterPro" id="IPR057020">
    <property type="entry name" value="EF-hand_FSTL1"/>
</dbReference>
<dbReference type="Gene3D" id="1.10.238.10">
    <property type="entry name" value="EF-hand"/>
    <property type="match status" value="1"/>
</dbReference>
<dbReference type="PANTHER" id="PTHR10913">
    <property type="entry name" value="FOLLISTATIN-RELATED"/>
    <property type="match status" value="1"/>
</dbReference>
<dbReference type="InterPro" id="IPR002048">
    <property type="entry name" value="EF_hand_dom"/>
</dbReference>
<evidence type="ECO:0000256" key="1">
    <source>
        <dbReference type="ARBA" id="ARBA00023157"/>
    </source>
</evidence>
<feature type="domain" description="EF-hand" evidence="3">
    <location>
        <begin position="160"/>
        <end position="195"/>
    </location>
</feature>
<proteinExistence type="predicted"/>
<dbReference type="SUPFAM" id="SSF47473">
    <property type="entry name" value="EF-hand"/>
    <property type="match status" value="1"/>
</dbReference>
<reference evidence="4" key="1">
    <citation type="submission" date="2023-09" db="UniProtKB">
        <authorList>
            <consortium name="Ensembl"/>
        </authorList>
    </citation>
    <scope>IDENTIFICATION</scope>
</reference>
<keyword evidence="1" id="KW-1015">Disulfide bond</keyword>
<dbReference type="InterPro" id="IPR011992">
    <property type="entry name" value="EF-hand-dom_pair"/>
</dbReference>
<dbReference type="InterPro" id="IPR050653">
    <property type="entry name" value="Prot_Inhib_GrowthFact_Antg"/>
</dbReference>
<dbReference type="GO" id="GO:0005509">
    <property type="term" value="F:calcium ion binding"/>
    <property type="evidence" value="ECO:0007669"/>
    <property type="project" value="InterPro"/>
</dbReference>
<dbReference type="AlphaFoldDB" id="A0A8C0VUF0"/>
<dbReference type="Pfam" id="PF23564">
    <property type="entry name" value="EF-hand_FSTL1"/>
    <property type="match status" value="1"/>
</dbReference>
<accession>A0A8C0VUF0</accession>
<dbReference type="SUPFAM" id="SSF57603">
    <property type="entry name" value="FnI-like domain"/>
    <property type="match status" value="1"/>
</dbReference>
<gene>
    <name evidence="4" type="primary">Fstl1</name>
</gene>
<organism evidence="4">
    <name type="scientific">Castor canadensis</name>
    <name type="common">American beaver</name>
    <dbReference type="NCBI Taxonomy" id="51338"/>
    <lineage>
        <taxon>Eukaryota</taxon>
        <taxon>Metazoa</taxon>
        <taxon>Chordata</taxon>
        <taxon>Craniata</taxon>
        <taxon>Vertebrata</taxon>
        <taxon>Euteleostomi</taxon>
        <taxon>Mammalia</taxon>
        <taxon>Eutheria</taxon>
        <taxon>Euarchontoglires</taxon>
        <taxon>Glires</taxon>
        <taxon>Rodentia</taxon>
        <taxon>Castorimorpha</taxon>
        <taxon>Castoridae</taxon>
        <taxon>Castor</taxon>
    </lineage>
</organism>
<dbReference type="PROSITE" id="PS50222">
    <property type="entry name" value="EF_HAND_2"/>
    <property type="match status" value="1"/>
</dbReference>
<dbReference type="GO" id="GO:0030510">
    <property type="term" value="P:regulation of BMP signaling pathway"/>
    <property type="evidence" value="ECO:0007669"/>
    <property type="project" value="TreeGrafter"/>
</dbReference>
<protein>
    <recommendedName>
        <fullName evidence="3">EF-hand domain-containing protein</fullName>
    </recommendedName>
</protein>
<sequence>MLPIQVPKMSNKAGKRFPILGPWKKERKKGFKTKVIRSLQSASFAWSRNFFFFNSLAFFISSLYLAEKKSVSPSASPVVCYQANRDELRRRIIQWLEAEIIPDGWFSKGSNYSEILDKYFKNFDNGDSRLDSSEFLKFVEQNETAINITTYADQENNKLLRGLCVDALIELSDENADWKLSFQEFLKCLNPSFNPPEKKCALEDETYADGAETEVDCNRCVCACGNWVCTAMTCDGKNQKEAQTQTEEEMTSYVQELQKHQETAEKTKRVSTKEI</sequence>
<dbReference type="Ensembl" id="ENSCCNT00000000351.1">
    <property type="protein sequence ID" value="ENSCCNP00000000266.1"/>
    <property type="gene ID" value="ENSCCNG00000000277.1"/>
</dbReference>
<feature type="region of interest" description="Disordered" evidence="2">
    <location>
        <begin position="244"/>
        <end position="275"/>
    </location>
</feature>
<dbReference type="CDD" id="cd16233">
    <property type="entry name" value="EFh_SPARC_FSTL1"/>
    <property type="match status" value="1"/>
</dbReference>
<evidence type="ECO:0000259" key="3">
    <source>
        <dbReference type="PROSITE" id="PS50222"/>
    </source>
</evidence>
<feature type="compositionally biased region" description="Basic and acidic residues" evidence="2">
    <location>
        <begin position="257"/>
        <end position="275"/>
    </location>
</feature>
<dbReference type="GO" id="GO:0005615">
    <property type="term" value="C:extracellular space"/>
    <property type="evidence" value="ECO:0007669"/>
    <property type="project" value="TreeGrafter"/>
</dbReference>